<dbReference type="AlphaFoldDB" id="A0A1H3H527"/>
<dbReference type="RefSeq" id="WP_093267885.1">
    <property type="nucleotide sequence ID" value="NZ_FNOK01000020.1"/>
</dbReference>
<organism evidence="1 2">
    <name type="scientific">Saccharopolyspora shandongensis</name>
    <dbReference type="NCBI Taxonomy" id="418495"/>
    <lineage>
        <taxon>Bacteria</taxon>
        <taxon>Bacillati</taxon>
        <taxon>Actinomycetota</taxon>
        <taxon>Actinomycetes</taxon>
        <taxon>Pseudonocardiales</taxon>
        <taxon>Pseudonocardiaceae</taxon>
        <taxon>Saccharopolyspora</taxon>
    </lineage>
</organism>
<evidence type="ECO:0000313" key="1">
    <source>
        <dbReference type="EMBL" id="SDY10430.1"/>
    </source>
</evidence>
<dbReference type="OrthoDB" id="3696469at2"/>
<sequence>MLFNTDKAQGMVGENHATFFPSHREGNDSPVVMQVSMSLPVSLEDIEAVLWIAVNGGMTLDERELGDDQYAHEMVLETLLHEGGNRIYNARMDIEEIKPGGGQWALLMMIRKRVRDLYGRPSVPTPRRELAGA</sequence>
<name>A0A1H3H527_9PSEU</name>
<evidence type="ECO:0000313" key="2">
    <source>
        <dbReference type="Proteomes" id="UP000199529"/>
    </source>
</evidence>
<proteinExistence type="predicted"/>
<reference evidence="2" key="1">
    <citation type="submission" date="2016-10" db="EMBL/GenBank/DDBJ databases">
        <authorList>
            <person name="Varghese N."/>
            <person name="Submissions S."/>
        </authorList>
    </citation>
    <scope>NUCLEOTIDE SEQUENCE [LARGE SCALE GENOMIC DNA]</scope>
    <source>
        <strain evidence="2">CGMCC 4.3530</strain>
    </source>
</reference>
<accession>A0A1H3H527</accession>
<protein>
    <submittedName>
        <fullName evidence="1">Uncharacterized protein</fullName>
    </submittedName>
</protein>
<keyword evidence="2" id="KW-1185">Reference proteome</keyword>
<gene>
    <name evidence="1" type="ORF">SAMN05216215_10203</name>
</gene>
<dbReference type="EMBL" id="FNOK01000020">
    <property type="protein sequence ID" value="SDY10430.1"/>
    <property type="molecule type" value="Genomic_DNA"/>
</dbReference>
<dbReference type="STRING" id="418495.SAMN05216215_10203"/>
<dbReference type="Proteomes" id="UP000199529">
    <property type="component" value="Unassembled WGS sequence"/>
</dbReference>